<name>A0A2V2NG88_9EURY</name>
<feature type="compositionally biased region" description="Basic and acidic residues" evidence="1">
    <location>
        <begin position="7"/>
        <end position="20"/>
    </location>
</feature>
<evidence type="ECO:0000256" key="1">
    <source>
        <dbReference type="SAM" id="MobiDB-lite"/>
    </source>
</evidence>
<organism evidence="2 3">
    <name type="scientific">Methanospirillum stamsii</name>
    <dbReference type="NCBI Taxonomy" id="1277351"/>
    <lineage>
        <taxon>Archaea</taxon>
        <taxon>Methanobacteriati</taxon>
        <taxon>Methanobacteriota</taxon>
        <taxon>Stenosarchaea group</taxon>
        <taxon>Methanomicrobia</taxon>
        <taxon>Methanomicrobiales</taxon>
        <taxon>Methanospirillaceae</taxon>
        <taxon>Methanospirillum</taxon>
    </lineage>
</organism>
<dbReference type="GeneID" id="97608063"/>
<protein>
    <submittedName>
        <fullName evidence="2">Uncharacterized protein</fullName>
    </submittedName>
</protein>
<keyword evidence="3" id="KW-1185">Reference proteome</keyword>
<gene>
    <name evidence="2" type="ORF">DLD82_08565</name>
</gene>
<evidence type="ECO:0000313" key="3">
    <source>
        <dbReference type="Proteomes" id="UP000245934"/>
    </source>
</evidence>
<dbReference type="RefSeq" id="WP_109940701.1">
    <property type="nucleotide sequence ID" value="NZ_CP176366.1"/>
</dbReference>
<dbReference type="Proteomes" id="UP000245934">
    <property type="component" value="Unassembled WGS sequence"/>
</dbReference>
<feature type="region of interest" description="Disordered" evidence="1">
    <location>
        <begin position="1"/>
        <end position="28"/>
    </location>
</feature>
<proteinExistence type="predicted"/>
<accession>A0A2V2NG88</accession>
<sequence>MGASGGHFDKGRWVDDREPESPSEDVNDTIETRLRFAAGQIGKGIDELFSAGSDLFSTQEGRLALGRKLDGICSDIVQSCEEIRQESIEFINQARDRIIK</sequence>
<dbReference type="EMBL" id="QGMZ01000016">
    <property type="protein sequence ID" value="PWR74621.1"/>
    <property type="molecule type" value="Genomic_DNA"/>
</dbReference>
<dbReference type="AlphaFoldDB" id="A0A2V2NG88"/>
<evidence type="ECO:0000313" key="2">
    <source>
        <dbReference type="EMBL" id="PWR74621.1"/>
    </source>
</evidence>
<reference evidence="2 3" key="1">
    <citation type="submission" date="2018-05" db="EMBL/GenBank/DDBJ databases">
        <title>Draft genome of Methanospirillum stamsii Pt1.</title>
        <authorList>
            <person name="Dueholm M.S."/>
            <person name="Nielsen P.H."/>
            <person name="Bakmann L.F."/>
            <person name="Otzen D.E."/>
        </authorList>
    </citation>
    <scope>NUCLEOTIDE SEQUENCE [LARGE SCALE GENOMIC DNA]</scope>
    <source>
        <strain evidence="2 3">Pt1</strain>
    </source>
</reference>
<dbReference type="OrthoDB" id="116385at2157"/>
<comment type="caution">
    <text evidence="2">The sequence shown here is derived from an EMBL/GenBank/DDBJ whole genome shotgun (WGS) entry which is preliminary data.</text>
</comment>